<evidence type="ECO:0000256" key="7">
    <source>
        <dbReference type="ARBA" id="ARBA00023136"/>
    </source>
</evidence>
<dbReference type="Gene3D" id="1.20.1250.20">
    <property type="entry name" value="MFS general substrate transporter like domains"/>
    <property type="match status" value="1"/>
</dbReference>
<evidence type="ECO:0000313" key="11">
    <source>
        <dbReference type="Proteomes" id="UP001501508"/>
    </source>
</evidence>
<evidence type="ECO:0000256" key="3">
    <source>
        <dbReference type="ARBA" id="ARBA00022475"/>
    </source>
</evidence>
<dbReference type="InterPro" id="IPR024989">
    <property type="entry name" value="MFS_assoc_dom"/>
</dbReference>
<feature type="transmembrane region" description="Helical" evidence="8">
    <location>
        <begin position="394"/>
        <end position="412"/>
    </location>
</feature>
<keyword evidence="11" id="KW-1185">Reference proteome</keyword>
<reference evidence="11" key="1">
    <citation type="journal article" date="2019" name="Int. J. Syst. Evol. Microbiol.">
        <title>The Global Catalogue of Microorganisms (GCM) 10K type strain sequencing project: providing services to taxonomists for standard genome sequencing and annotation.</title>
        <authorList>
            <consortium name="The Broad Institute Genomics Platform"/>
            <consortium name="The Broad Institute Genome Sequencing Center for Infectious Disease"/>
            <person name="Wu L."/>
            <person name="Ma J."/>
        </authorList>
    </citation>
    <scope>NUCLEOTIDE SEQUENCE [LARGE SCALE GENOMIC DNA]</scope>
    <source>
        <strain evidence="11">JCM 31920</strain>
    </source>
</reference>
<dbReference type="InterPro" id="IPR005828">
    <property type="entry name" value="MFS_sugar_transport-like"/>
</dbReference>
<feature type="transmembrane region" description="Helical" evidence="8">
    <location>
        <begin position="51"/>
        <end position="73"/>
    </location>
</feature>
<evidence type="ECO:0000256" key="1">
    <source>
        <dbReference type="ARBA" id="ARBA00004651"/>
    </source>
</evidence>
<organism evidence="10 11">
    <name type="scientific">Ravibacter arvi</name>
    <dbReference type="NCBI Taxonomy" id="2051041"/>
    <lineage>
        <taxon>Bacteria</taxon>
        <taxon>Pseudomonadati</taxon>
        <taxon>Bacteroidota</taxon>
        <taxon>Cytophagia</taxon>
        <taxon>Cytophagales</taxon>
        <taxon>Spirosomataceae</taxon>
        <taxon>Ravibacter</taxon>
    </lineage>
</organism>
<evidence type="ECO:0000256" key="8">
    <source>
        <dbReference type="SAM" id="Phobius"/>
    </source>
</evidence>
<evidence type="ECO:0000256" key="4">
    <source>
        <dbReference type="ARBA" id="ARBA00022692"/>
    </source>
</evidence>
<keyword evidence="2" id="KW-0813">Transport</keyword>
<protein>
    <submittedName>
        <fullName evidence="10">MFS transporter</fullName>
    </submittedName>
</protein>
<dbReference type="PANTHER" id="PTHR43528:SF5">
    <property type="entry name" value="PROLINE_BETAINE TRANSPORTER"/>
    <property type="match status" value="1"/>
</dbReference>
<feature type="transmembrane region" description="Helical" evidence="8">
    <location>
        <begin position="361"/>
        <end position="382"/>
    </location>
</feature>
<dbReference type="Pfam" id="PF12832">
    <property type="entry name" value="MFS_1_like"/>
    <property type="match status" value="1"/>
</dbReference>
<dbReference type="SUPFAM" id="SSF103473">
    <property type="entry name" value="MFS general substrate transporter"/>
    <property type="match status" value="1"/>
</dbReference>
<keyword evidence="5" id="KW-0769">Symport</keyword>
<dbReference type="PROSITE" id="PS00217">
    <property type="entry name" value="SUGAR_TRANSPORT_2"/>
    <property type="match status" value="1"/>
</dbReference>
<accession>A0ABP8LP88</accession>
<feature type="transmembrane region" description="Helical" evidence="8">
    <location>
        <begin position="80"/>
        <end position="99"/>
    </location>
</feature>
<sequence length="421" mass="46664">MSRTSHLQSIFGGSIGNLIEWYDWYAYSVFALYFADSFFPDNNQTAQLLNTAGIFAIGFLMRPIGGWLMGAYADRKGRKAGLTLSVLLMSLGSLMIAFTPGYATIGILAPVLLVVARMVQGLSIGGEYGAAATYLSEIAPRNRRGLYSSFQYVSTTMGQLVALLVLLVLQKWVLSDAQLMEWGWRIPFVIGAILALSALYLRKNLAETDQFKEQSHAEKDRGTLAALRKHRKESLLVVGFTLGLTIAYYTFTTYIQKFLVNTAGFSKEDSTVITLVTLVVFMVSQPFFGWLGDRLGRKPMMVLFGVVGTVCFFPLMKQLETATTNQEAILYITIALLILTVSTSISAIVKAELFPAHVRSLGVSFPYAMTVALFGGTAEYIALWFKNVGHSDGFYYYMTFCMVITLVSSLFIPGDRKRMHL</sequence>
<dbReference type="RefSeq" id="WP_345026439.1">
    <property type="nucleotide sequence ID" value="NZ_BAABEY010000002.1"/>
</dbReference>
<feature type="domain" description="Major facilitator superfamily (MFS) profile" evidence="9">
    <location>
        <begin position="9"/>
        <end position="416"/>
    </location>
</feature>
<proteinExistence type="predicted"/>
<dbReference type="PANTHER" id="PTHR43528">
    <property type="entry name" value="ALPHA-KETOGLUTARATE PERMEASE"/>
    <property type="match status" value="1"/>
</dbReference>
<name>A0ABP8LP88_9BACT</name>
<evidence type="ECO:0000256" key="6">
    <source>
        <dbReference type="ARBA" id="ARBA00022989"/>
    </source>
</evidence>
<evidence type="ECO:0000313" key="10">
    <source>
        <dbReference type="EMBL" id="GAA4432584.1"/>
    </source>
</evidence>
<dbReference type="PROSITE" id="PS50850">
    <property type="entry name" value="MFS"/>
    <property type="match status" value="1"/>
</dbReference>
<keyword evidence="3" id="KW-1003">Cell membrane</keyword>
<feature type="transmembrane region" description="Helical" evidence="8">
    <location>
        <begin position="299"/>
        <end position="316"/>
    </location>
</feature>
<feature type="transmembrane region" description="Helical" evidence="8">
    <location>
        <begin position="328"/>
        <end position="349"/>
    </location>
</feature>
<dbReference type="Pfam" id="PF00083">
    <property type="entry name" value="Sugar_tr"/>
    <property type="match status" value="1"/>
</dbReference>
<comment type="caution">
    <text evidence="10">The sequence shown here is derived from an EMBL/GenBank/DDBJ whole genome shotgun (WGS) entry which is preliminary data.</text>
</comment>
<dbReference type="EMBL" id="BAABEY010000002">
    <property type="protein sequence ID" value="GAA4432584.1"/>
    <property type="molecule type" value="Genomic_DNA"/>
</dbReference>
<keyword evidence="6 8" id="KW-1133">Transmembrane helix</keyword>
<keyword evidence="7 8" id="KW-0472">Membrane</keyword>
<feature type="transmembrane region" description="Helical" evidence="8">
    <location>
        <begin position="21"/>
        <end position="39"/>
    </location>
</feature>
<dbReference type="Proteomes" id="UP001501508">
    <property type="component" value="Unassembled WGS sequence"/>
</dbReference>
<keyword evidence="4 8" id="KW-0812">Transmembrane</keyword>
<dbReference type="InterPro" id="IPR005829">
    <property type="entry name" value="Sugar_transporter_CS"/>
</dbReference>
<evidence type="ECO:0000256" key="2">
    <source>
        <dbReference type="ARBA" id="ARBA00022448"/>
    </source>
</evidence>
<dbReference type="InterPro" id="IPR020846">
    <property type="entry name" value="MFS_dom"/>
</dbReference>
<evidence type="ECO:0000256" key="5">
    <source>
        <dbReference type="ARBA" id="ARBA00022847"/>
    </source>
</evidence>
<gene>
    <name evidence="10" type="ORF">GCM10023091_04930</name>
</gene>
<dbReference type="InterPro" id="IPR036259">
    <property type="entry name" value="MFS_trans_sf"/>
</dbReference>
<feature type="transmembrane region" description="Helical" evidence="8">
    <location>
        <begin position="182"/>
        <end position="201"/>
    </location>
</feature>
<comment type="subcellular location">
    <subcellularLocation>
        <location evidence="1">Cell membrane</location>
        <topology evidence="1">Multi-pass membrane protein</topology>
    </subcellularLocation>
</comment>
<feature type="transmembrane region" description="Helical" evidence="8">
    <location>
        <begin position="271"/>
        <end position="292"/>
    </location>
</feature>
<dbReference type="InterPro" id="IPR051084">
    <property type="entry name" value="H+-coupled_symporters"/>
</dbReference>
<evidence type="ECO:0000259" key="9">
    <source>
        <dbReference type="PROSITE" id="PS50850"/>
    </source>
</evidence>
<feature type="transmembrane region" description="Helical" evidence="8">
    <location>
        <begin position="234"/>
        <end position="251"/>
    </location>
</feature>
<dbReference type="CDD" id="cd17367">
    <property type="entry name" value="MFS_KgtP"/>
    <property type="match status" value="1"/>
</dbReference>
<feature type="transmembrane region" description="Helical" evidence="8">
    <location>
        <begin position="146"/>
        <end position="170"/>
    </location>
</feature>